<keyword evidence="1" id="KW-0812">Transmembrane</keyword>
<dbReference type="EMBL" id="CP141887">
    <property type="protein sequence ID" value="WRT68611.1"/>
    <property type="molecule type" value="Genomic_DNA"/>
</dbReference>
<feature type="transmembrane region" description="Helical" evidence="1">
    <location>
        <begin position="70"/>
        <end position="90"/>
    </location>
</feature>
<dbReference type="RefSeq" id="XP_062793351.1">
    <property type="nucleotide sequence ID" value="XM_062937300.1"/>
</dbReference>
<accession>A0ABZ1D443</accession>
<dbReference type="Proteomes" id="UP001329825">
    <property type="component" value="Chromosome 7"/>
</dbReference>
<organism evidence="2 3">
    <name type="scientific">Kwoniella shivajii</name>
    <dbReference type="NCBI Taxonomy" id="564305"/>
    <lineage>
        <taxon>Eukaryota</taxon>
        <taxon>Fungi</taxon>
        <taxon>Dikarya</taxon>
        <taxon>Basidiomycota</taxon>
        <taxon>Agaricomycotina</taxon>
        <taxon>Tremellomycetes</taxon>
        <taxon>Tremellales</taxon>
        <taxon>Cryptococcaceae</taxon>
        <taxon>Kwoniella</taxon>
    </lineage>
</organism>
<protein>
    <submittedName>
        <fullName evidence="2">Uncharacterized protein</fullName>
    </submittedName>
</protein>
<gene>
    <name evidence="2" type="ORF">IL334_005589</name>
</gene>
<evidence type="ECO:0000256" key="1">
    <source>
        <dbReference type="SAM" id="Phobius"/>
    </source>
</evidence>
<keyword evidence="1" id="KW-0472">Membrane</keyword>
<reference evidence="2 3" key="1">
    <citation type="submission" date="2024-01" db="EMBL/GenBank/DDBJ databases">
        <title>Comparative genomics of Cryptococcus and Kwoniella reveals pathogenesis evolution and contrasting modes of karyotype evolution via chromosome fusion or intercentromeric recombination.</title>
        <authorList>
            <person name="Coelho M.A."/>
            <person name="David-Palma M."/>
            <person name="Shea T."/>
            <person name="Bowers K."/>
            <person name="McGinley-Smith S."/>
            <person name="Mohammad A.W."/>
            <person name="Gnirke A."/>
            <person name="Yurkov A.M."/>
            <person name="Nowrousian M."/>
            <person name="Sun S."/>
            <person name="Cuomo C.A."/>
            <person name="Heitman J."/>
        </authorList>
    </citation>
    <scope>NUCLEOTIDE SEQUENCE [LARGE SCALE GENOMIC DNA]</scope>
    <source>
        <strain evidence="2">CBS 11374</strain>
    </source>
</reference>
<sequence>MNLNTILKYDRISSSPLIVANGNEDEEDMIPILDEDKSESDKADVESGEYDLDEPEFLQSYPTLSSPFKYFIFLSFFVVLPVGAGVYFYGGGKEKFRKWKSNKGYQKVQGDRV</sequence>
<dbReference type="GeneID" id="87957720"/>
<evidence type="ECO:0000313" key="2">
    <source>
        <dbReference type="EMBL" id="WRT68611.1"/>
    </source>
</evidence>
<keyword evidence="1" id="KW-1133">Transmembrane helix</keyword>
<evidence type="ECO:0000313" key="3">
    <source>
        <dbReference type="Proteomes" id="UP001329825"/>
    </source>
</evidence>
<name>A0ABZ1D443_9TREE</name>
<proteinExistence type="predicted"/>
<keyword evidence="3" id="KW-1185">Reference proteome</keyword>